<evidence type="ECO:0000256" key="1">
    <source>
        <dbReference type="SAM" id="MobiDB-lite"/>
    </source>
</evidence>
<organism evidence="3 4">
    <name type="scientific">Dichanthelium oligosanthes</name>
    <dbReference type="NCBI Taxonomy" id="888268"/>
    <lineage>
        <taxon>Eukaryota</taxon>
        <taxon>Viridiplantae</taxon>
        <taxon>Streptophyta</taxon>
        <taxon>Embryophyta</taxon>
        <taxon>Tracheophyta</taxon>
        <taxon>Spermatophyta</taxon>
        <taxon>Magnoliopsida</taxon>
        <taxon>Liliopsida</taxon>
        <taxon>Poales</taxon>
        <taxon>Poaceae</taxon>
        <taxon>PACMAD clade</taxon>
        <taxon>Panicoideae</taxon>
        <taxon>Panicodae</taxon>
        <taxon>Paniceae</taxon>
        <taxon>Dichantheliinae</taxon>
        <taxon>Dichanthelium</taxon>
    </lineage>
</organism>
<evidence type="ECO:0000313" key="3">
    <source>
        <dbReference type="EMBL" id="OEL16877.1"/>
    </source>
</evidence>
<dbReference type="Pfam" id="PF20241">
    <property type="entry name" value="DUF6598"/>
    <property type="match status" value="1"/>
</dbReference>
<evidence type="ECO:0000313" key="4">
    <source>
        <dbReference type="Proteomes" id="UP000095767"/>
    </source>
</evidence>
<feature type="compositionally biased region" description="Acidic residues" evidence="1">
    <location>
        <begin position="1"/>
        <end position="11"/>
    </location>
</feature>
<feature type="domain" description="DUF6598" evidence="2">
    <location>
        <begin position="113"/>
        <end position="299"/>
    </location>
</feature>
<dbReference type="Proteomes" id="UP000095767">
    <property type="component" value="Unassembled WGS sequence"/>
</dbReference>
<dbReference type="EMBL" id="LWDX02061735">
    <property type="protein sequence ID" value="OEL16877.1"/>
    <property type="molecule type" value="Genomic_DNA"/>
</dbReference>
<reference evidence="3 4" key="1">
    <citation type="submission" date="2016-09" db="EMBL/GenBank/DDBJ databases">
        <title>The draft genome of Dichanthelium oligosanthes: A C3 panicoid grass species.</title>
        <authorList>
            <person name="Studer A.J."/>
            <person name="Schnable J.C."/>
            <person name="Brutnell T.P."/>
        </authorList>
    </citation>
    <scope>NUCLEOTIDE SEQUENCE [LARGE SCALE GENOMIC DNA]</scope>
    <source>
        <strain evidence="4">cv. Kellogg 1175</strain>
        <tissue evidence="3">Leaf</tissue>
    </source>
</reference>
<dbReference type="PANTHER" id="PTHR33065:SF177">
    <property type="entry name" value="OS08G0141000 PROTEIN"/>
    <property type="match status" value="1"/>
</dbReference>
<keyword evidence="4" id="KW-1185">Reference proteome</keyword>
<feature type="region of interest" description="Disordered" evidence="1">
    <location>
        <begin position="1"/>
        <end position="39"/>
    </location>
</feature>
<accession>A0A1E5UVH5</accession>
<comment type="caution">
    <text evidence="3">The sequence shown here is derived from an EMBL/GenBank/DDBJ whole genome shotgun (WGS) entry which is preliminary data.</text>
</comment>
<dbReference type="PANTHER" id="PTHR33065">
    <property type="entry name" value="OS07G0486400 PROTEIN"/>
    <property type="match status" value="1"/>
</dbReference>
<feature type="compositionally biased region" description="Basic and acidic residues" evidence="1">
    <location>
        <begin position="12"/>
        <end position="21"/>
    </location>
</feature>
<protein>
    <recommendedName>
        <fullName evidence="2">DUF6598 domain-containing protein</fullName>
    </recommendedName>
</protein>
<proteinExistence type="predicted"/>
<sequence length="315" mass="35183">MEVEEEVEMAMETEREREREGRKRVRAPSSKKEDPNLAPAVQERLACLVAESVQAWERRAAEAKGKPKVDHYAVQASQFPDDWNSLWFDYFSSFDDTRLFALHWQTSIHCKRANDPCLALTGPVRSVVLLDPVTFEVKLTVKGTTKSDDKDLSALAVPLMYTPDRSYLLNVDYTSKLSTVELRYGHLRYSVEASISVLVSSGASLGRVQFVASTGSIGEEKVVLLDSANGGVPVTGDGVIKLSRHVVSVEVYGKLKVSVMAWRQGDNKAVERWKDFIPKEADRSHGFLNFGFCRMKITVAWSLITVGHFCCDSSV</sequence>
<dbReference type="InterPro" id="IPR046533">
    <property type="entry name" value="DUF6598"/>
</dbReference>
<gene>
    <name evidence="3" type="ORF">BAE44_0022104</name>
</gene>
<dbReference type="OrthoDB" id="687118at2759"/>
<evidence type="ECO:0000259" key="2">
    <source>
        <dbReference type="Pfam" id="PF20241"/>
    </source>
</evidence>
<name>A0A1E5UVH5_9POAL</name>
<dbReference type="AlphaFoldDB" id="A0A1E5UVH5"/>
<dbReference type="STRING" id="888268.A0A1E5UVH5"/>